<dbReference type="FunFam" id="2.60.40.10:FF:000612">
    <property type="entry name" value="palladin isoform X1"/>
    <property type="match status" value="1"/>
</dbReference>
<feature type="domain" description="Ig-like" evidence="20">
    <location>
        <begin position="2497"/>
        <end position="2586"/>
    </location>
</feature>
<feature type="domain" description="Ig-like" evidence="20">
    <location>
        <begin position="3707"/>
        <end position="3794"/>
    </location>
</feature>
<organism evidence="22 23">
    <name type="scientific">Larinioides sclopetarius</name>
    <dbReference type="NCBI Taxonomy" id="280406"/>
    <lineage>
        <taxon>Eukaryota</taxon>
        <taxon>Metazoa</taxon>
        <taxon>Ecdysozoa</taxon>
        <taxon>Arthropoda</taxon>
        <taxon>Chelicerata</taxon>
        <taxon>Arachnida</taxon>
        <taxon>Araneae</taxon>
        <taxon>Araneomorphae</taxon>
        <taxon>Entelegynae</taxon>
        <taxon>Araneoidea</taxon>
        <taxon>Araneidae</taxon>
        <taxon>Larinioides</taxon>
    </lineage>
</organism>
<dbReference type="CDD" id="cd00054">
    <property type="entry name" value="EGF_CA"/>
    <property type="match status" value="8"/>
</dbReference>
<dbReference type="InterPro" id="IPR000742">
    <property type="entry name" value="EGF"/>
</dbReference>
<feature type="domain" description="Ig-like" evidence="20">
    <location>
        <begin position="1348"/>
        <end position="1439"/>
    </location>
</feature>
<dbReference type="PROSITE" id="PS50026">
    <property type="entry name" value="EGF_3"/>
    <property type="match status" value="6"/>
</dbReference>
<feature type="domain" description="Ig-like" evidence="20">
    <location>
        <begin position="526"/>
        <end position="619"/>
    </location>
</feature>
<evidence type="ECO:0000259" key="19">
    <source>
        <dbReference type="PROSITE" id="PS50026"/>
    </source>
</evidence>
<evidence type="ECO:0000256" key="3">
    <source>
        <dbReference type="ARBA" id="ARBA00004498"/>
    </source>
</evidence>
<dbReference type="FunFam" id="2.20.100.10:FF:000002">
    <property type="entry name" value="Unc-5 netrin receptor C"/>
    <property type="match status" value="1"/>
</dbReference>
<dbReference type="InterPro" id="IPR003599">
    <property type="entry name" value="Ig_sub"/>
</dbReference>
<keyword evidence="14 18" id="KW-1015">Disulfide bond</keyword>
<dbReference type="SMART" id="SM00181">
    <property type="entry name" value="EGF"/>
    <property type="match status" value="9"/>
</dbReference>
<dbReference type="PANTHER" id="PTHR10075">
    <property type="entry name" value="BASIGIN RELATED"/>
    <property type="match status" value="1"/>
</dbReference>
<evidence type="ECO:0000256" key="13">
    <source>
        <dbReference type="ARBA" id="ARBA00023136"/>
    </source>
</evidence>
<feature type="domain" description="Ig-like" evidence="20">
    <location>
        <begin position="1628"/>
        <end position="1713"/>
    </location>
</feature>
<keyword evidence="12" id="KW-1133">Transmembrane helix</keyword>
<dbReference type="InterPro" id="IPR056861">
    <property type="entry name" value="HMCN1-like_VWA"/>
</dbReference>
<feature type="domain" description="Ig-like" evidence="20">
    <location>
        <begin position="3526"/>
        <end position="3614"/>
    </location>
</feature>
<feature type="domain" description="Ig-like" evidence="20">
    <location>
        <begin position="2870"/>
        <end position="2960"/>
    </location>
</feature>
<dbReference type="InterPro" id="IPR013106">
    <property type="entry name" value="Ig_V-set"/>
</dbReference>
<dbReference type="FunFam" id="2.60.40.10:FF:000503">
    <property type="entry name" value="Hemicentin 1"/>
    <property type="match status" value="6"/>
</dbReference>
<dbReference type="SUPFAM" id="SSF57196">
    <property type="entry name" value="EGF/Laminin"/>
    <property type="match status" value="2"/>
</dbReference>
<dbReference type="SUPFAM" id="SSF48726">
    <property type="entry name" value="Immunoglobulin"/>
    <property type="match status" value="40"/>
</dbReference>
<dbReference type="GO" id="GO:0032991">
    <property type="term" value="C:protein-containing complex"/>
    <property type="evidence" value="ECO:0007669"/>
    <property type="project" value="UniProtKB-ARBA"/>
</dbReference>
<dbReference type="CDD" id="cd00096">
    <property type="entry name" value="Ig"/>
    <property type="match status" value="11"/>
</dbReference>
<evidence type="ECO:0000256" key="14">
    <source>
        <dbReference type="ARBA" id="ARBA00023157"/>
    </source>
</evidence>
<keyword evidence="8" id="KW-0812">Transmembrane</keyword>
<dbReference type="FunFam" id="2.20.100.10:FF:000007">
    <property type="entry name" value="Thrombospondin 1"/>
    <property type="match status" value="4"/>
</dbReference>
<keyword evidence="7 18" id="KW-0245">EGF-like domain</keyword>
<dbReference type="FunFam" id="2.60.40.10:FF:000273">
    <property type="entry name" value="contactin-3 isoform X1"/>
    <property type="match status" value="1"/>
</dbReference>
<dbReference type="PROSITE" id="PS01186">
    <property type="entry name" value="EGF_2"/>
    <property type="match status" value="5"/>
</dbReference>
<name>A0AAV2BVQ1_9ARAC</name>
<feature type="domain" description="Ig-like" evidence="20">
    <location>
        <begin position="2775"/>
        <end position="2865"/>
    </location>
</feature>
<dbReference type="Gene3D" id="2.40.155.10">
    <property type="entry name" value="Green fluorescent protein"/>
    <property type="match status" value="1"/>
</dbReference>
<dbReference type="InterPro" id="IPR036465">
    <property type="entry name" value="vWFA_dom_sf"/>
</dbReference>
<feature type="domain" description="Ig-like" evidence="20">
    <location>
        <begin position="990"/>
        <end position="1077"/>
    </location>
</feature>
<dbReference type="PROSITE" id="PS50835">
    <property type="entry name" value="IG_LIKE"/>
    <property type="match status" value="40"/>
</dbReference>
<feature type="domain" description="Ig-like" evidence="20">
    <location>
        <begin position="1442"/>
        <end position="1530"/>
    </location>
</feature>
<feature type="domain" description="EGF-like" evidence="19">
    <location>
        <begin position="4732"/>
        <end position="4770"/>
    </location>
</feature>
<dbReference type="SMART" id="SM00408">
    <property type="entry name" value="IGc2"/>
    <property type="match status" value="40"/>
</dbReference>
<comment type="caution">
    <text evidence="18">Lacks conserved residue(s) required for the propagation of feature annotation.</text>
</comment>
<feature type="domain" description="Ig-like" evidence="20">
    <location>
        <begin position="807"/>
        <end position="891"/>
    </location>
</feature>
<dbReference type="InterPro" id="IPR003598">
    <property type="entry name" value="Ig_sub2"/>
</dbReference>
<dbReference type="InterPro" id="IPR000152">
    <property type="entry name" value="EGF-type_Asp/Asn_hydroxyl_site"/>
</dbReference>
<dbReference type="InterPro" id="IPR000884">
    <property type="entry name" value="TSP1_rpt"/>
</dbReference>
<feature type="domain" description="Ig-like" evidence="20">
    <location>
        <begin position="3799"/>
        <end position="3881"/>
    </location>
</feature>
<feature type="domain" description="EGF-like" evidence="19">
    <location>
        <begin position="4816"/>
        <end position="4855"/>
    </location>
</feature>
<dbReference type="InterPro" id="IPR018097">
    <property type="entry name" value="EGF_Ca-bd_CS"/>
</dbReference>
<comment type="subcellular location">
    <subcellularLocation>
        <location evidence="2">Cell membrane</location>
    </subcellularLocation>
    <subcellularLocation>
        <location evidence="1">Membrane</location>
        <topology evidence="1">Single-pass membrane protein</topology>
    </subcellularLocation>
    <subcellularLocation>
        <location evidence="3">Secreted</location>
        <location evidence="3">Extracellular space</location>
        <location evidence="3">Extracellular matrix</location>
    </subcellularLocation>
</comment>
<feature type="domain" description="Ig-like" evidence="20">
    <location>
        <begin position="2683"/>
        <end position="2771"/>
    </location>
</feature>
<feature type="disulfide bond" evidence="18">
    <location>
        <begin position="5082"/>
        <end position="5092"/>
    </location>
</feature>
<dbReference type="SMART" id="SM00179">
    <property type="entry name" value="EGF_CA"/>
    <property type="match status" value="9"/>
</dbReference>
<evidence type="ECO:0000256" key="7">
    <source>
        <dbReference type="ARBA" id="ARBA00022536"/>
    </source>
</evidence>
<feature type="domain" description="Ig-like" evidence="20">
    <location>
        <begin position="2201"/>
        <end position="2303"/>
    </location>
</feature>
<feature type="domain" description="EGF-like" evidence="19">
    <location>
        <begin position="4856"/>
        <end position="4894"/>
    </location>
</feature>
<evidence type="ECO:0000313" key="22">
    <source>
        <dbReference type="EMBL" id="CAL1299820.1"/>
    </source>
</evidence>
<evidence type="ECO:0000256" key="2">
    <source>
        <dbReference type="ARBA" id="ARBA00004236"/>
    </source>
</evidence>
<evidence type="ECO:0000256" key="16">
    <source>
        <dbReference type="ARBA" id="ARBA00023319"/>
    </source>
</evidence>
<evidence type="ECO:0000256" key="5">
    <source>
        <dbReference type="ARBA" id="ARBA00022525"/>
    </source>
</evidence>
<feature type="domain" description="Ig-like" evidence="20">
    <location>
        <begin position="2591"/>
        <end position="2678"/>
    </location>
</feature>
<dbReference type="PROSITE" id="PS50092">
    <property type="entry name" value="TSP1"/>
    <property type="match status" value="6"/>
</dbReference>
<dbReference type="FunFam" id="2.10.25.10:FF:000352">
    <property type="entry name" value="Hemicentin 1"/>
    <property type="match status" value="1"/>
</dbReference>
<feature type="domain" description="Ig-like" evidence="20">
    <location>
        <begin position="3617"/>
        <end position="3702"/>
    </location>
</feature>
<dbReference type="PROSITE" id="PS01187">
    <property type="entry name" value="EGF_CA"/>
    <property type="match status" value="3"/>
</dbReference>
<dbReference type="SUPFAM" id="SSF82895">
    <property type="entry name" value="TSP-1 type 1 repeat"/>
    <property type="match status" value="6"/>
</dbReference>
<dbReference type="InterPro" id="IPR049883">
    <property type="entry name" value="NOTCH1_EGF-like"/>
</dbReference>
<dbReference type="GO" id="GO:0005509">
    <property type="term" value="F:calcium ion binding"/>
    <property type="evidence" value="ECO:0007669"/>
    <property type="project" value="InterPro"/>
</dbReference>
<evidence type="ECO:0000256" key="15">
    <source>
        <dbReference type="ARBA" id="ARBA00023180"/>
    </source>
</evidence>
<keyword evidence="5" id="KW-0964">Secreted</keyword>
<feature type="domain" description="Ig-like" evidence="20">
    <location>
        <begin position="1171"/>
        <end position="1256"/>
    </location>
</feature>
<keyword evidence="4" id="KW-1003">Cell membrane</keyword>
<dbReference type="SUPFAM" id="SSF54511">
    <property type="entry name" value="GFP-like"/>
    <property type="match status" value="1"/>
</dbReference>
<feature type="domain" description="Ig-like" evidence="20">
    <location>
        <begin position="1079"/>
        <end position="1166"/>
    </location>
</feature>
<feature type="domain" description="Ig-like" evidence="20">
    <location>
        <begin position="900"/>
        <end position="985"/>
    </location>
</feature>
<dbReference type="InterPro" id="IPR007110">
    <property type="entry name" value="Ig-like_dom"/>
</dbReference>
<dbReference type="InterPro" id="IPR056475">
    <property type="entry name" value="GBD_Hemicentin/VWA7"/>
</dbReference>
<dbReference type="Proteomes" id="UP001497382">
    <property type="component" value="Unassembled WGS sequence"/>
</dbReference>
<dbReference type="GO" id="GO:0070593">
    <property type="term" value="P:dendrite self-avoidance"/>
    <property type="evidence" value="ECO:0007669"/>
    <property type="project" value="TreeGrafter"/>
</dbReference>
<keyword evidence="13" id="KW-0472">Membrane</keyword>
<feature type="domain" description="Ig-like" evidence="20">
    <location>
        <begin position="626"/>
        <end position="712"/>
    </location>
</feature>
<feature type="domain" description="Ig-like" evidence="20">
    <location>
        <begin position="436"/>
        <end position="517"/>
    </location>
</feature>
<dbReference type="FunFam" id="2.60.40.10:FF:000004">
    <property type="entry name" value="DCC isoform 1"/>
    <property type="match status" value="2"/>
</dbReference>
<keyword evidence="11" id="KW-0106">Calcium</keyword>
<dbReference type="Gene3D" id="2.60.40.10">
    <property type="entry name" value="Immunoglobulins"/>
    <property type="match status" value="40"/>
</dbReference>
<dbReference type="Pfam" id="PF00090">
    <property type="entry name" value="TSP_1"/>
    <property type="match status" value="6"/>
</dbReference>
<dbReference type="Gene3D" id="2.10.25.10">
    <property type="entry name" value="Laminin"/>
    <property type="match status" value="8"/>
</dbReference>
<dbReference type="Pfam" id="PF13927">
    <property type="entry name" value="Ig_3"/>
    <property type="match status" value="13"/>
</dbReference>
<evidence type="ECO:0000256" key="10">
    <source>
        <dbReference type="ARBA" id="ARBA00022737"/>
    </source>
</evidence>
<dbReference type="SMART" id="SM00406">
    <property type="entry name" value="IGv"/>
    <property type="match status" value="8"/>
</dbReference>
<feature type="domain" description="EGF-like" evidence="19">
    <location>
        <begin position="4939"/>
        <end position="4981"/>
    </location>
</feature>
<feature type="domain" description="Ig-like" evidence="20">
    <location>
        <begin position="1261"/>
        <end position="1344"/>
    </location>
</feature>
<feature type="domain" description="Ig-like" evidence="20">
    <location>
        <begin position="1821"/>
        <end position="1908"/>
    </location>
</feature>
<dbReference type="Pfam" id="PF07645">
    <property type="entry name" value="EGF_CA"/>
    <property type="match status" value="7"/>
</dbReference>
<evidence type="ECO:0000256" key="1">
    <source>
        <dbReference type="ARBA" id="ARBA00004167"/>
    </source>
</evidence>
<feature type="domain" description="Ig-like" evidence="20">
    <location>
        <begin position="2401"/>
        <end position="2492"/>
    </location>
</feature>
<protein>
    <recommendedName>
        <fullName evidence="17">Cell adhesion molecule-related/down-regulated by oncogenes</fullName>
    </recommendedName>
</protein>
<evidence type="ECO:0000256" key="6">
    <source>
        <dbReference type="ARBA" id="ARBA00022530"/>
    </source>
</evidence>
<dbReference type="InterPro" id="IPR013098">
    <property type="entry name" value="Ig_I-set"/>
</dbReference>
<dbReference type="InterPro" id="IPR026823">
    <property type="entry name" value="cEGF"/>
</dbReference>
<evidence type="ECO:0000256" key="8">
    <source>
        <dbReference type="ARBA" id="ARBA00022692"/>
    </source>
</evidence>
<dbReference type="CDD" id="cd00198">
    <property type="entry name" value="vWFA"/>
    <property type="match status" value="1"/>
</dbReference>
<feature type="domain" description="Ig-like" evidence="20">
    <location>
        <begin position="2308"/>
        <end position="2397"/>
    </location>
</feature>
<dbReference type="SUPFAM" id="SSF53300">
    <property type="entry name" value="vWA-like"/>
    <property type="match status" value="1"/>
</dbReference>
<feature type="domain" description="Ig-like" evidence="20">
    <location>
        <begin position="1535"/>
        <end position="1623"/>
    </location>
</feature>
<dbReference type="InterPro" id="IPR009030">
    <property type="entry name" value="Growth_fac_rcpt_cys_sf"/>
</dbReference>
<dbReference type="Pfam" id="PF25106">
    <property type="entry name" value="VWA_4"/>
    <property type="match status" value="1"/>
</dbReference>
<accession>A0AAV2BVQ1</accession>
<dbReference type="FunFam" id="2.10.25.10:FF:000014">
    <property type="entry name" value="Latent-transforming growth factor beta-binding protein 3"/>
    <property type="match status" value="1"/>
</dbReference>
<feature type="domain" description="Ig-like" evidence="20">
    <location>
        <begin position="4067"/>
        <end position="4152"/>
    </location>
</feature>
<evidence type="ECO:0000256" key="12">
    <source>
        <dbReference type="ARBA" id="ARBA00022989"/>
    </source>
</evidence>
<dbReference type="PROSITE" id="PS50993">
    <property type="entry name" value="NIDOGEN_G2"/>
    <property type="match status" value="1"/>
</dbReference>
<dbReference type="Pfam" id="PF23560">
    <property type="entry name" value="GBD_Hemicentin"/>
    <property type="match status" value="1"/>
</dbReference>
<dbReference type="InterPro" id="IPR013783">
    <property type="entry name" value="Ig-like_fold"/>
</dbReference>
<keyword evidence="6" id="KW-0272">Extracellular matrix</keyword>
<dbReference type="Gene3D" id="2.20.100.10">
    <property type="entry name" value="Thrombospondin type-1 (TSP1) repeat"/>
    <property type="match status" value="5"/>
</dbReference>
<feature type="domain" description="Ig-like" evidence="20">
    <location>
        <begin position="3888"/>
        <end position="3972"/>
    </location>
</feature>
<dbReference type="InterPro" id="IPR006605">
    <property type="entry name" value="G2_nidogen/fibulin_G2F"/>
</dbReference>
<dbReference type="GO" id="GO:0098632">
    <property type="term" value="F:cell-cell adhesion mediator activity"/>
    <property type="evidence" value="ECO:0007669"/>
    <property type="project" value="TreeGrafter"/>
</dbReference>
<evidence type="ECO:0000256" key="11">
    <source>
        <dbReference type="ARBA" id="ARBA00022837"/>
    </source>
</evidence>
<feature type="domain" description="Ig-like" evidence="20">
    <location>
        <begin position="3247"/>
        <end position="3335"/>
    </location>
</feature>
<dbReference type="FunFam" id="2.60.40.10:FF:000032">
    <property type="entry name" value="palladin isoform X1"/>
    <property type="match status" value="6"/>
</dbReference>
<dbReference type="Pfam" id="PF07474">
    <property type="entry name" value="G2F"/>
    <property type="match status" value="1"/>
</dbReference>
<dbReference type="EMBL" id="CAXIEN010000520">
    <property type="protein sequence ID" value="CAL1299820.1"/>
    <property type="molecule type" value="Genomic_DNA"/>
</dbReference>
<feature type="domain" description="Ig-like" evidence="20">
    <location>
        <begin position="3060"/>
        <end position="3148"/>
    </location>
</feature>
<dbReference type="PROSITE" id="PS00010">
    <property type="entry name" value="ASX_HYDROXYL"/>
    <property type="match status" value="6"/>
</dbReference>
<dbReference type="FunFam" id="2.10.25.10:FF:000005">
    <property type="entry name" value="Fibrillin 2"/>
    <property type="match status" value="1"/>
</dbReference>
<dbReference type="FunFam" id="2.20.100.10:FF:000001">
    <property type="entry name" value="semaphorin-5A isoform X1"/>
    <property type="match status" value="1"/>
</dbReference>
<evidence type="ECO:0000259" key="21">
    <source>
        <dbReference type="PROSITE" id="PS50993"/>
    </source>
</evidence>
<feature type="domain" description="Ig-like" evidence="20">
    <location>
        <begin position="2966"/>
        <end position="3055"/>
    </location>
</feature>
<feature type="domain" description="Ig-like" evidence="20">
    <location>
        <begin position="2105"/>
        <end position="2196"/>
    </location>
</feature>
<feature type="domain" description="Ig-like" evidence="20">
    <location>
        <begin position="3153"/>
        <end position="3244"/>
    </location>
</feature>
<dbReference type="CDD" id="cd11304">
    <property type="entry name" value="Cadherin_repeat"/>
    <property type="match status" value="1"/>
</dbReference>
<dbReference type="Pfam" id="PF12662">
    <property type="entry name" value="cEGF"/>
    <property type="match status" value="1"/>
</dbReference>
<feature type="domain" description="Ig-like" evidence="20">
    <location>
        <begin position="1724"/>
        <end position="1816"/>
    </location>
</feature>
<dbReference type="SMART" id="SM00682">
    <property type="entry name" value="G2F"/>
    <property type="match status" value="1"/>
</dbReference>
<dbReference type="Pfam" id="PF07679">
    <property type="entry name" value="I-set"/>
    <property type="match status" value="27"/>
</dbReference>
<feature type="domain" description="Nidogen G2 beta-barrel" evidence="21">
    <location>
        <begin position="4498"/>
        <end position="4718"/>
    </location>
</feature>
<dbReference type="SUPFAM" id="SSF57184">
    <property type="entry name" value="Growth factor receptor domain"/>
    <property type="match status" value="3"/>
</dbReference>
<dbReference type="InterPro" id="IPR036179">
    <property type="entry name" value="Ig-like_dom_sf"/>
</dbReference>
<evidence type="ECO:0000256" key="9">
    <source>
        <dbReference type="ARBA" id="ARBA00022729"/>
    </source>
</evidence>
<feature type="domain" description="Ig-like" evidence="20">
    <location>
        <begin position="1913"/>
        <end position="2005"/>
    </location>
</feature>
<evidence type="ECO:0000256" key="4">
    <source>
        <dbReference type="ARBA" id="ARBA00022475"/>
    </source>
</evidence>
<dbReference type="InterPro" id="IPR036383">
    <property type="entry name" value="TSP1_rpt_sf"/>
</dbReference>
<dbReference type="GO" id="GO:0007411">
    <property type="term" value="P:axon guidance"/>
    <property type="evidence" value="ECO:0007669"/>
    <property type="project" value="TreeGrafter"/>
</dbReference>
<feature type="domain" description="Ig-like" evidence="20">
    <location>
        <begin position="2010"/>
        <end position="2100"/>
    </location>
</feature>
<dbReference type="FunFam" id="2.10.25.10:FF:000038">
    <property type="entry name" value="Fibrillin 2"/>
    <property type="match status" value="1"/>
</dbReference>
<dbReference type="PANTHER" id="PTHR10075:SF103">
    <property type="entry name" value="ROUNDABOUT HOMOLOG 4"/>
    <property type="match status" value="1"/>
</dbReference>
<evidence type="ECO:0000313" key="23">
    <source>
        <dbReference type="Proteomes" id="UP001497382"/>
    </source>
</evidence>
<feature type="domain" description="EGF-like" evidence="19">
    <location>
        <begin position="5078"/>
        <end position="5117"/>
    </location>
</feature>
<feature type="domain" description="Ig-like" evidence="20">
    <location>
        <begin position="3431"/>
        <end position="3521"/>
    </location>
</feature>
<gene>
    <name evidence="22" type="ORF">LARSCL_LOCUS21597</name>
</gene>
<dbReference type="GO" id="GO:0007156">
    <property type="term" value="P:homophilic cell adhesion via plasma membrane adhesion molecules"/>
    <property type="evidence" value="ECO:0007669"/>
    <property type="project" value="TreeGrafter"/>
</dbReference>
<dbReference type="SMART" id="SM00409">
    <property type="entry name" value="IG"/>
    <property type="match status" value="40"/>
</dbReference>
<feature type="domain" description="Ig-like" evidence="20">
    <location>
        <begin position="3976"/>
        <end position="4062"/>
    </location>
</feature>
<evidence type="ECO:0000256" key="17">
    <source>
        <dbReference type="ARBA" id="ARBA00069893"/>
    </source>
</evidence>
<dbReference type="InterPro" id="IPR009017">
    <property type="entry name" value="GFP"/>
</dbReference>
<reference evidence="22 23" key="1">
    <citation type="submission" date="2024-04" db="EMBL/GenBank/DDBJ databases">
        <authorList>
            <person name="Rising A."/>
            <person name="Reimegard J."/>
            <person name="Sonavane S."/>
            <person name="Akerstrom W."/>
            <person name="Nylinder S."/>
            <person name="Hedman E."/>
            <person name="Kallberg Y."/>
        </authorList>
    </citation>
    <scope>NUCLEOTIDE SEQUENCE [LARGE SCALE GENOMIC DNA]</scope>
</reference>
<comment type="caution">
    <text evidence="22">The sequence shown here is derived from an EMBL/GenBank/DDBJ whole genome shotgun (WGS) entry which is preliminary data.</text>
</comment>
<proteinExistence type="predicted"/>
<feature type="domain" description="Ig-like" evidence="20">
    <location>
        <begin position="3340"/>
        <end position="3426"/>
    </location>
</feature>
<feature type="domain" description="EGF-like" evidence="19">
    <location>
        <begin position="4982"/>
        <end position="5022"/>
    </location>
</feature>
<dbReference type="FunFam" id="2.60.40.10:FF:000130">
    <property type="entry name" value="Hemicentin 1"/>
    <property type="match status" value="13"/>
</dbReference>
<dbReference type="SMART" id="SM00209">
    <property type="entry name" value="TSP1"/>
    <property type="match status" value="6"/>
</dbReference>
<keyword evidence="23" id="KW-1185">Reference proteome</keyword>
<dbReference type="InterPro" id="IPR001881">
    <property type="entry name" value="EGF-like_Ca-bd_dom"/>
</dbReference>
<dbReference type="GO" id="GO:0030424">
    <property type="term" value="C:axon"/>
    <property type="evidence" value="ECO:0007669"/>
    <property type="project" value="TreeGrafter"/>
</dbReference>
<dbReference type="GO" id="GO:0005886">
    <property type="term" value="C:plasma membrane"/>
    <property type="evidence" value="ECO:0007669"/>
    <property type="project" value="UniProtKB-SubCell"/>
</dbReference>
<keyword evidence="9" id="KW-0732">Signal</keyword>
<sequence length="5284" mass="583069">MMVRRINYVLCILFIFVCSLFVVCSGSVFARNYYGIKEAFEEDIPQGASTLAFVFDITGSMYDDLVQVIEGAARILSTILARREKAIHNYVLVPFHDPDIGPVTITSDPDLFQRHLKELYVQGGGDCPEMSIGAIKLALEVSLPSSHIYVFTDASSKDYYLLDDVLKLIQRKQSQIVFVMTGDCGNHSHPGYQAYERIASTSSGQVFHLMKSDVDEVLNFVRVSLQARKVNLFAVDRKAGDLKEFEFDVDGSLREFTVSVSGESPVVTVINSKGEVIDQSKGLFELLNHKNISIVNIKDPEPGRWKLRVNSGGAHTIRATGLSKIDFVHGFSRQPTENLKETYHRPLKGAPTFLLVNATDLPEPATFKNVKIIDLEGNSLQNIPLYRFPGSNLFNASKFFPPNEYFYLKVAGSDEHGYPIERMTSTAISAQLPDAPEVSTRPYMTGYYEEDTDLRCYVQSLVPFSVTWFKEGVQISQEQRFPQTSEVVLTVPEVTMLSEGLYSCNATNVAGRDSSVIFLDVKEPPPSIASTGNVSGILGQIAVLPCVIDSVVDYQVEWKRLVPDDDKHGYLKAIQIPDDPRLIIHTNDSLVIKNLAPNDEGWYRCSASNEGGTAQENIYLHSYSPPKLSMKPPVKNFVSGSYINITCEAAGFPEPSIRWIWSPVHNNNFVIGRSKIEGKSLIIQSALAEDEGRYDCIGTNAAGSQAASAFLNYIETPLISLPVQELTVRNGEQATLRCIAEGIPDPRVRWYKGSVEIQPLSYIQITSDGSLSIYDVQETDAGEYTCVAENEAGTANETMVLNVGSKPSLIRLPNSASVEVLQNITIPCIATGTPTPTITWFFENGTVIAKNSKTSVNSEGSLLIFKADPSVVGKYVCEAENKFGKEEQTVSIVLTGIKKPILSPLTPTVAIPRGEKRSIPCVVLDGNPKPDIVWLRNGNPIQNGLGIEIHAGRLEILRADEFHEANYTCFASNIGGNATEDIYVNVLYEPEISTSENDFEAVEGSPVILPCEVKGDPKPAIIWFKNGIELISDRNFAISNDGSLKIRNVVEKDEGEYVCSATNIVGTSDQVFKLTVKVPPKSLQPDGLSYNITEGDMITLPCNFYAKPPAQVHWTRITKQSLSTDLGKYVMYNGSLLLKPTFDDAGTYICTAKNEVGEAKTELSLSVFAIPHVSIKTPNNVVASVGDKIEFYCEVSGQPQPEISWEKDSVNLFPSSSVFISNGNLSIHSVDQFSEGEYKCVAKNLVGTSSSKTYLSVHETPRIVLEHSSPPFVTAVVGDKLDLICNATGYPAPQVSWKESKNFAVHHIKNNVLHIPFVQESDAGIYTCTVQNVAGFDTKAFNLTVHAPPVFTSDSSLEHELISGKEILLDCSASAEPPPKIEWYKDAELIKFFHSNFALKDDGQKLLVSNINVSDAGKYLCIAKNSVGETSKKFQLSISEPPRFLVSRDKKISVLKNDTLKLDCSAEGFPEPVYLWRKNGQILSLLKSGLEFEDSKKILRINHAQELDSGSYSCIAMNKVGSSSQEFEVSVLVPPQIQGNTFEEKEVMLHESTEFNCVVNGFPYPEIRWYKDGSEISLQRFEIVVSDDLQILTILKPEITDAGNYSCKAINIVGEASKAVQLNILVPPHIEQQSITETFRVKESEVLHLNCEAHGTPPPKIVWLKNGQYVPLKLYETNENVLEIPRVGRKDAGRYVCVATNKVGSFEKDFNIVVLSPPKPENSPTLSRFSSARNGKKEIMENFPFVLICPFSGYPALQFTWMREGQVLNTAVNPYLTTTEGGKRLEVKHARAEHAGKYTCIARNEAGESMKDFLVDILVPPSINSDIVTQMVIQENSSLVLDCSSFGNPSPSIMWLKDGTELEADENLILSSDSSQLEIPNVEAYNSGTYLCIATNVAGSAEKEFNVDVLFSPRMNSETEEFRARPTAYVNKPVTLECPMSGNPLPQIKWLKNGKEINLEEESNIYIHSDGLRLSLMRAKNEDTGKYSCVAENDVGSEAYQFDLEILAAPTIDKKNIKSTYHVKEGDSIVIKCPVNGHPKPIITWLRDSDVIPLHSSPHVHFSDDFQQLHLKQASLKDAGKYSCIAGNEVGTAEQDFKIDVQVPPKLENLHDIPQNKSAILNKPITISCPVSGIPPPLVKWLKDGKPLRVESNPNIMLSVDSRHLKIFRTQVSDAGTYTCKAVNDAGKIEKEFHLDVQVPPSMLETNSVLDYYSEDEDEVKSELKAAENDTLEIECYVDGKPKPIILWIKDGHLLNTSKDSHHEVFHNGQVLQISQIQSSDAGHYTCVASNVAGTKEKSFMLDVLVPPKLKGSSFESQEVLPNRPTVIECLIDSNPPSTITWYKDGKVINFSNHALMKVVEDGKVLQFLKTTPEDDGLYTCVAENSVGKTEKSFKVDVFAPPVIENTNFKSDVLENEIFTMKCLSVGNPKPHVIWLKDGQMINEEVLKNMSIYLENDGAVLQVKEAKKFHSGQYKCIASNAAGSVEKAFDVYVKVPPRVINTSEPNKTVFVNQPIIMYCFVEAEPEASVTWVKDGIILNDILDPFIHILDDGQKLQILRTRDSDDGTYSCEVTNSVGNDSRSFVLNILVPPKIKNIQDDNDLHVTKGNNSTFICSVFGNPQPDITWWKDEQLLYSDKAHFHNNSQVLQIENVDVQDNGNYKCVASSPLGSEGKQFSLNVLVPPKIRDGPTDYTGQINKPLKLHCAADGNPKPVITWMKNGQFIDSFLDPNIQFEENKSILILRWTRTEDAGKYTCIASSAAGQVEENFNVHVHVPASIDRTNLEDEVLSLLNQSTVLMCPASGVPFPTISWYKDEDAILQSDPKYQILEDGKVFKIGSVKESDAGKYKCISSNEAGADETEFDLDVIVPPQIKTSFLEFDRKSREGDSILLECPVEDSNYPMKISWKKNGKAFSPDVSLAHFEFSSDNKQIKIMKSQSTDSGIYSCVASNSAGDTEHEIDLLIKAPAKIVHPSENLTSTYVKEHHSITLDCSAMGYPQPTIKWYRDGSLISQQHNMSFTTYGKMKITNASANDTGIYYCVAENDGDADSKFYNLTVYIPPTINVSSHGLHRVALQNTEINIDCFATGVPQPRVIWYKGSQMLIPGPRVSFSNDGESLKISHTLPSDAGKYTCLAVNEAGDTEAEHFVKIYVPPKIERASLQGTLDPVVNQSVRISCEVHGLPFPQVSWYKNGIQIDQHEKRFIYSGGGKFLDILNAQSSDSGTYTCKALNIVGEHEKTVKLAVSVPPGIEESLKSKEYQVVLGKSTRIDCEASGTPPPTVTWLKNGLPLTDEDHVQLINNNYALLFMYASENEAGEYTCIAVNNAGTVEQKFNLTILVPPTFDDLPQKENLSAVIGSSGKLHCSAHGYPLPDVAWYKDGNIITDDENVAIKDGVLEFSNLDLTHNGSYICEASNIAGKETKTFNVNINVPPKIQGGNEPAFLTSIAKSPLTMQCPVSGIPPPTVMWLKNGIPITPGYSSNFQITSQGTVLTVLNTQRKDSGKYMCVVTNSAGNASRNFILNVLEPPSIKKGPSLIKTSVGSEAVFSCIADGYPPPEVSWMKEGSSLLLRNSPYMKLEDMSLFLSEVKLNDAGDYICIAANEAGSSTKDFKLHVSAPPQIKDSDYSQKVLSGDPVYLTCETSGHPPPLIIWHKDSVLIQDNEEMKVLPDGSLHFPSANASHTGTYKCLAENEAGSHEAIRNLFVLTLPKIVEDIPDTYEVIQAQPVVLRCSAEGFPSPTIAWEHNDVSIDLYNPRYKVFPSGDLHISLTQSSDIGSYSCIAKNEAGSAIKNIDLIVLVPPTVKINGPGSIVVIKGRNVALSCSAKGFPPPHINWQRNGVPITGASNSESSGKLYIENILPEDSGTYVCVAANSVGRDHKSIVVEVHVPPIITTLPKSQDISVGDTFSLTCEASGYPFPSITWLLNNTQVTGAVHSAFGRSRLLVENAGKEDEGTYICLAQNAAGERKAAAAVRVRTPPVIVDSSGVKSVKLKDTVILDCVVKGDPSPNIIWLKNGHRVELNHRIHLITNGSLFIYNSTDQDSGQYKCVASNDFGLAEQVAELIVRSKPKFIIEPHSSTAVEGNNVNLDCRVYGEPKPTITWTKDDLPLQKNDRVLILPNNTLKIIAVQISDEGIYACTANNSLGSATAEADIIVQVNGKWSNWQEWEECSTSCGDGRQMRQRFCNNPTPRNGGKACIGISNEVKHCNERPCPVNGEWGNWMDWTPCSLSCGVGIKKRFRICDNPKPQFGGANCIGNETEIESCLLTKCPVDGSWSIWSHWQPCSVTCGDGIQFRRRECNNPEPLHGGSFCFGEGKEFQECNIAECPVHGEWGEWNEWAFCSSSCGGGTRERKRKCDSPAPAFGGHFCIGQHIQINYCNTAECPVNGEWGPWSTWGPCSSSCNKGQKKRFRSCDNPAPAGGGRECSGPSQETEVCNARLCPVDGKWSEWSSWSTCSVTCGIGIRSRSRTCNNPDPFYGGKECPGDTEEFEECGDEACDVMPSEAVGHLIGVINGVDFGLSKLFANITQYGMEQTVSADIQNITPAIANWMRFLVPLLTPVYWTTAHEIGNAVNGYTLTKGFFRKETQVNFVTGEVLYMTHVARGLDRRGRLLVDIVVSGDIPDLPAESEVQLHPFTEDYLQTGPGSIYALSTRTYQINNYVLPYYWNHSIFYDEAHGEMPYLHEKLYATEIDSYYDPDKKELNYIISAAIGKGSSDDECISGFRVSSNGIYCLDINECESNPCLHICNNFPGGFSCQCLNGYSLDVDGESCIDVDECEMNLAHCTSSEECINSIGSYKCLIICREGYRRSDDELYCLDINECEEDMHFCDQICVNTIGSYSCECNVGYYLSSGTDCADVDECDSSNPPCSHTCVNVPGSFNCLCPEGYEFFNNTCLDIDECSLGIHKCTKNQECRNSPGEYECLIICSSGFSRSENGSCTDVDECHNGVAACHFSQVCINTFGSYHCSCLRGYYSIGPGKACQDINECLQQPNPCSYRCRNVPGDYECVCAPGLLRLPDGKTCAGIGYLDKVNRDIQHDYFGVERNRSSDLHSEVLLPINEQPYFQCPPGFSRIQGSCQDINECEDKGKCQHECENTPGSYRCTCPPGYQLGQSGKTCLDINECLESKIDCGPDRMCFNMRGSYDCIETPCPPKYDRDPLTGYCKLECEKAGTVCPPNARYAEVLAFKMVALPSGIQAYQDLIRLIAYDQDGVHVPNTVFSIIENNTGVPFRIRLEEGKGVLYTQKSMESNRAYQIKVQAVSFNEDHVIQYTTKFLVFVSVSQYPY</sequence>
<keyword evidence="15" id="KW-0325">Glycoprotein</keyword>
<dbReference type="Gene3D" id="3.40.50.410">
    <property type="entry name" value="von Willebrand factor, type A domain"/>
    <property type="match status" value="1"/>
</dbReference>
<dbReference type="FunFam" id="2.10.25.10:FF:000385">
    <property type="entry name" value="Hemicentin 1"/>
    <property type="match status" value="1"/>
</dbReference>
<evidence type="ECO:0000259" key="20">
    <source>
        <dbReference type="PROSITE" id="PS50835"/>
    </source>
</evidence>
<keyword evidence="16" id="KW-0393">Immunoglobulin domain</keyword>
<keyword evidence="10" id="KW-0677">Repeat</keyword>
<evidence type="ECO:0000256" key="18">
    <source>
        <dbReference type="PROSITE-ProRule" id="PRU00076"/>
    </source>
</evidence>
<feature type="domain" description="Ig-like" evidence="20">
    <location>
        <begin position="717"/>
        <end position="802"/>
    </location>
</feature>